<name>A0A6A5W4C8_9PLEO</name>
<protein>
    <submittedName>
        <fullName evidence="1">Uncharacterized protein</fullName>
    </submittedName>
</protein>
<reference evidence="1" key="1">
    <citation type="journal article" date="2020" name="Stud. Mycol.">
        <title>101 Dothideomycetes genomes: a test case for predicting lifestyles and emergence of pathogens.</title>
        <authorList>
            <person name="Haridas S."/>
            <person name="Albert R."/>
            <person name="Binder M."/>
            <person name="Bloem J."/>
            <person name="Labutti K."/>
            <person name="Salamov A."/>
            <person name="Andreopoulos B."/>
            <person name="Baker S."/>
            <person name="Barry K."/>
            <person name="Bills G."/>
            <person name="Bluhm B."/>
            <person name="Cannon C."/>
            <person name="Castanera R."/>
            <person name="Culley D."/>
            <person name="Daum C."/>
            <person name="Ezra D."/>
            <person name="Gonzalez J."/>
            <person name="Henrissat B."/>
            <person name="Kuo A."/>
            <person name="Liang C."/>
            <person name="Lipzen A."/>
            <person name="Lutzoni F."/>
            <person name="Magnuson J."/>
            <person name="Mondo S."/>
            <person name="Nolan M."/>
            <person name="Ohm R."/>
            <person name="Pangilinan J."/>
            <person name="Park H.-J."/>
            <person name="Ramirez L."/>
            <person name="Alfaro M."/>
            <person name="Sun H."/>
            <person name="Tritt A."/>
            <person name="Yoshinaga Y."/>
            <person name="Zwiers L.-H."/>
            <person name="Turgeon B."/>
            <person name="Goodwin S."/>
            <person name="Spatafora J."/>
            <person name="Crous P."/>
            <person name="Grigoriev I."/>
        </authorList>
    </citation>
    <scope>NUCLEOTIDE SEQUENCE</scope>
    <source>
        <strain evidence="1">CBS 123094</strain>
    </source>
</reference>
<proteinExistence type="predicted"/>
<evidence type="ECO:0000313" key="2">
    <source>
        <dbReference type="Proteomes" id="UP000799779"/>
    </source>
</evidence>
<sequence length="202" mass="22644">MPLPRCRAPEKQINGRGVCGLHQGLKSSRMCADRRSRCLIRGVIYAENPPVRHVSGRWPGAGNCVRRMDNLILTTVKYCRAGLLLVYVRLVFGSLEPVQTTYHGPLIDTNRLRAAMKRQKDNQMDKIIDLKTFDEECPYLANSSDERLGSHRVVSRNQLLSVRKEQGIKTSLQGNKYQDTSQRNGATANICWSTGQACAGDL</sequence>
<gene>
    <name evidence="1" type="ORF">P154DRAFT_307124</name>
</gene>
<accession>A0A6A5W4C8</accession>
<evidence type="ECO:0000313" key="1">
    <source>
        <dbReference type="EMBL" id="KAF1996703.1"/>
    </source>
</evidence>
<dbReference type="Proteomes" id="UP000799779">
    <property type="component" value="Unassembled WGS sequence"/>
</dbReference>
<dbReference type="AlphaFoldDB" id="A0A6A5W4C8"/>
<organism evidence="1 2">
    <name type="scientific">Amniculicola lignicola CBS 123094</name>
    <dbReference type="NCBI Taxonomy" id="1392246"/>
    <lineage>
        <taxon>Eukaryota</taxon>
        <taxon>Fungi</taxon>
        <taxon>Dikarya</taxon>
        <taxon>Ascomycota</taxon>
        <taxon>Pezizomycotina</taxon>
        <taxon>Dothideomycetes</taxon>
        <taxon>Pleosporomycetidae</taxon>
        <taxon>Pleosporales</taxon>
        <taxon>Amniculicolaceae</taxon>
        <taxon>Amniculicola</taxon>
    </lineage>
</organism>
<dbReference type="EMBL" id="ML977622">
    <property type="protein sequence ID" value="KAF1996703.1"/>
    <property type="molecule type" value="Genomic_DNA"/>
</dbReference>
<keyword evidence="2" id="KW-1185">Reference proteome</keyword>